<dbReference type="PANTHER" id="PTHR43100">
    <property type="entry name" value="GLUTAMATE SYNTHASE [NADPH] SMALL CHAIN"/>
    <property type="match status" value="1"/>
</dbReference>
<dbReference type="InterPro" id="IPR009051">
    <property type="entry name" value="Helical_ferredxn"/>
</dbReference>
<dbReference type="OrthoDB" id="9803192at2"/>
<dbReference type="Gene3D" id="1.10.1060.10">
    <property type="entry name" value="Alpha-helical ferredoxin"/>
    <property type="match status" value="1"/>
</dbReference>
<dbReference type="GO" id="GO:0016639">
    <property type="term" value="F:oxidoreductase activity, acting on the CH-NH2 group of donors, NAD or NADP as acceptor"/>
    <property type="evidence" value="ECO:0007669"/>
    <property type="project" value="InterPro"/>
</dbReference>
<dbReference type="GO" id="GO:0006537">
    <property type="term" value="P:glutamate biosynthetic process"/>
    <property type="evidence" value="ECO:0007669"/>
    <property type="project" value="UniProtKB-KW"/>
</dbReference>
<dbReference type="NCBIfam" id="TIGR01317">
    <property type="entry name" value="GOGAT_sm_gam"/>
    <property type="match status" value="1"/>
</dbReference>
<accession>A0A157SCM8</accession>
<dbReference type="Proteomes" id="UP000076825">
    <property type="component" value="Chromosome 1"/>
</dbReference>
<dbReference type="GO" id="GO:0004355">
    <property type="term" value="F:glutamate synthase (NADPH) activity"/>
    <property type="evidence" value="ECO:0007669"/>
    <property type="project" value="UniProtKB-EC"/>
</dbReference>
<keyword evidence="2 6" id="KW-0560">Oxidoreductase</keyword>
<keyword evidence="7" id="KW-1185">Reference proteome</keyword>
<comment type="pathway">
    <text evidence="4">Amino-acid biosynthesis.</text>
</comment>
<dbReference type="InterPro" id="IPR051394">
    <property type="entry name" value="Glutamate_Synthase"/>
</dbReference>
<dbReference type="PATRIC" id="fig|123899.6.peg.1026"/>
<gene>
    <name evidence="6" type="primary">gltD</name>
    <name evidence="6" type="ORF">SAMEA3906487_01046</name>
</gene>
<dbReference type="PRINTS" id="PR00419">
    <property type="entry name" value="ADXRDTASE"/>
</dbReference>
<dbReference type="STRING" id="123899.SAMEA3906487_01046"/>
<keyword evidence="3" id="KW-0314">Glutamate biosynthesis</keyword>
<dbReference type="Gene3D" id="3.50.50.60">
    <property type="entry name" value="FAD/NAD(P)-binding domain"/>
    <property type="match status" value="2"/>
</dbReference>
<dbReference type="SUPFAM" id="SSF46548">
    <property type="entry name" value="alpha-helical ferredoxin"/>
    <property type="match status" value="1"/>
</dbReference>
<dbReference type="InterPro" id="IPR028261">
    <property type="entry name" value="DPD_II"/>
</dbReference>
<dbReference type="InterPro" id="IPR036188">
    <property type="entry name" value="FAD/NAD-bd_sf"/>
</dbReference>
<dbReference type="eggNOG" id="COG0493">
    <property type="taxonomic scope" value="Bacteria"/>
</dbReference>
<dbReference type="GO" id="GO:0051536">
    <property type="term" value="F:iron-sulfur cluster binding"/>
    <property type="evidence" value="ECO:0007669"/>
    <property type="project" value="InterPro"/>
</dbReference>
<evidence type="ECO:0000256" key="2">
    <source>
        <dbReference type="ARBA" id="ARBA00023002"/>
    </source>
</evidence>
<evidence type="ECO:0000259" key="5">
    <source>
        <dbReference type="PROSITE" id="PS51379"/>
    </source>
</evidence>
<protein>
    <submittedName>
        <fullName evidence="6">Glutamate synthase subunit beta</fullName>
        <ecNumber evidence="6">1.4.1.13</ecNumber>
    </submittedName>
</protein>
<dbReference type="Pfam" id="PF07992">
    <property type="entry name" value="Pyr_redox_2"/>
    <property type="match status" value="1"/>
</dbReference>
<dbReference type="AlphaFoldDB" id="A0A157SCM8"/>
<dbReference type="PROSITE" id="PS51379">
    <property type="entry name" value="4FE4S_FER_2"/>
    <property type="match status" value="1"/>
</dbReference>
<dbReference type="EC" id="1.4.1.13" evidence="6"/>
<evidence type="ECO:0000313" key="6">
    <source>
        <dbReference type="EMBL" id="SAI68011.1"/>
    </source>
</evidence>
<evidence type="ECO:0000256" key="3">
    <source>
        <dbReference type="ARBA" id="ARBA00023164"/>
    </source>
</evidence>
<dbReference type="InterPro" id="IPR006005">
    <property type="entry name" value="Glut_synth_ssu1"/>
</dbReference>
<feature type="domain" description="4Fe-4S ferredoxin-type" evidence="5">
    <location>
        <begin position="37"/>
        <end position="68"/>
    </location>
</feature>
<dbReference type="PANTHER" id="PTHR43100:SF1">
    <property type="entry name" value="GLUTAMATE SYNTHASE [NADPH] SMALL CHAIN"/>
    <property type="match status" value="1"/>
</dbReference>
<keyword evidence="1" id="KW-0028">Amino-acid biosynthesis</keyword>
<dbReference type="InterPro" id="IPR017896">
    <property type="entry name" value="4Fe4S_Fe-S-bd"/>
</dbReference>
<evidence type="ECO:0000256" key="1">
    <source>
        <dbReference type="ARBA" id="ARBA00022605"/>
    </source>
</evidence>
<reference evidence="6 7" key="1">
    <citation type="submission" date="2016-04" db="EMBL/GenBank/DDBJ databases">
        <authorList>
            <consortium name="Pathogen Informatics"/>
        </authorList>
    </citation>
    <scope>NUCLEOTIDE SEQUENCE [LARGE SCALE GENOMIC DNA]</scope>
    <source>
        <strain evidence="6 7">H044680328</strain>
    </source>
</reference>
<proteinExistence type="predicted"/>
<organism evidence="6 7">
    <name type="scientific">Bordetella trematum</name>
    <dbReference type="NCBI Taxonomy" id="123899"/>
    <lineage>
        <taxon>Bacteria</taxon>
        <taxon>Pseudomonadati</taxon>
        <taxon>Pseudomonadota</taxon>
        <taxon>Betaproteobacteria</taxon>
        <taxon>Burkholderiales</taxon>
        <taxon>Alcaligenaceae</taxon>
        <taxon>Bordetella</taxon>
    </lineage>
</organism>
<evidence type="ECO:0000256" key="4">
    <source>
        <dbReference type="ARBA" id="ARBA00029440"/>
    </source>
</evidence>
<dbReference type="Pfam" id="PF14691">
    <property type="entry name" value="Fer4_20"/>
    <property type="match status" value="1"/>
</dbReference>
<sequence>MGKITGFMEYQRLQEACEAPQKRLKTWREFVLHLDDDQARQQAARCMDCGIPFCSSGCPVNNIIPDWNDLVYRQQWRAALDVLHSTNNFPEFTGRICPAPCEAACTLNINSDAVGIKSIEHAIIDKGWEEGWVTPRLALRKTGKRVAVVGSGPAGLACAQQLARAGHAVTVFEKSDRIGGLLRYGIPDFKLEKAQIDRRIVQMEAEGVEFAPSTFVGNAGDPAADGLSVRSPASLIEEFDAVVMAGGAETPRDLPVPGRELQGVHFAMDFLRQQNKAVAGDRLAGQTLAKGKHVVVIGGGDTGSDCVGTSNRHGALSVTQFEVMPRPPEEEDKPMVWPYWPLRLRTSSSHEEGCQREWSVATKAFAGEDGQVRKLIGVRVEWAKDPATGQPKMREIEGSEFEIQADLVLLAMGFTSPAQNVLEAFGVDLDARGNARANTEDYRTSVAKVFAAGDMRRGQSLVVWAIREGRQCAQSVDAFLMGSSDLPRN</sequence>
<dbReference type="GeneID" id="56587550"/>
<dbReference type="KEGG" id="btrm:SAMEA390648701046"/>
<dbReference type="EMBL" id="LT546645">
    <property type="protein sequence ID" value="SAI68011.1"/>
    <property type="molecule type" value="Genomic_DNA"/>
</dbReference>
<dbReference type="SUPFAM" id="SSF51971">
    <property type="entry name" value="Nucleotide-binding domain"/>
    <property type="match status" value="2"/>
</dbReference>
<evidence type="ECO:0000313" key="7">
    <source>
        <dbReference type="Proteomes" id="UP000076825"/>
    </source>
</evidence>
<dbReference type="RefSeq" id="WP_063491656.1">
    <property type="nucleotide sequence ID" value="NZ_CP016340.1"/>
</dbReference>
<name>A0A157SCM8_9BORD</name>
<dbReference type="InterPro" id="IPR023753">
    <property type="entry name" value="FAD/NAD-binding_dom"/>
</dbReference>